<evidence type="ECO:0000313" key="2">
    <source>
        <dbReference type="EMBL" id="JAH91011.1"/>
    </source>
</evidence>
<feature type="compositionally biased region" description="Acidic residues" evidence="1">
    <location>
        <begin position="36"/>
        <end position="45"/>
    </location>
</feature>
<accession>A0A0E9WL43</accession>
<sequence length="89" mass="10093">MKHVCRPADHGEVVDDEHGLQVHRLPVLHELGPGPQDEEIAEEDDGDRHGRVDQQPRVRSLVSVLQNPFVEALDLLPSWIHQYCFLALS</sequence>
<feature type="region of interest" description="Disordered" evidence="1">
    <location>
        <begin position="28"/>
        <end position="52"/>
    </location>
</feature>
<reference evidence="2" key="2">
    <citation type="journal article" date="2015" name="Fish Shellfish Immunol.">
        <title>Early steps in the European eel (Anguilla anguilla)-Vibrio vulnificus interaction in the gills: Role of the RtxA13 toxin.</title>
        <authorList>
            <person name="Callol A."/>
            <person name="Pajuelo D."/>
            <person name="Ebbesson L."/>
            <person name="Teles M."/>
            <person name="MacKenzie S."/>
            <person name="Amaro C."/>
        </authorList>
    </citation>
    <scope>NUCLEOTIDE SEQUENCE</scope>
</reference>
<organism evidence="2">
    <name type="scientific">Anguilla anguilla</name>
    <name type="common">European freshwater eel</name>
    <name type="synonym">Muraena anguilla</name>
    <dbReference type="NCBI Taxonomy" id="7936"/>
    <lineage>
        <taxon>Eukaryota</taxon>
        <taxon>Metazoa</taxon>
        <taxon>Chordata</taxon>
        <taxon>Craniata</taxon>
        <taxon>Vertebrata</taxon>
        <taxon>Euteleostomi</taxon>
        <taxon>Actinopterygii</taxon>
        <taxon>Neopterygii</taxon>
        <taxon>Teleostei</taxon>
        <taxon>Anguilliformes</taxon>
        <taxon>Anguillidae</taxon>
        <taxon>Anguilla</taxon>
    </lineage>
</organism>
<evidence type="ECO:0000256" key="1">
    <source>
        <dbReference type="SAM" id="MobiDB-lite"/>
    </source>
</evidence>
<dbReference type="EMBL" id="GBXM01017566">
    <property type="protein sequence ID" value="JAH91011.1"/>
    <property type="molecule type" value="Transcribed_RNA"/>
</dbReference>
<reference evidence="2" key="1">
    <citation type="submission" date="2014-11" db="EMBL/GenBank/DDBJ databases">
        <authorList>
            <person name="Amaro Gonzalez C."/>
        </authorList>
    </citation>
    <scope>NUCLEOTIDE SEQUENCE</scope>
</reference>
<proteinExistence type="predicted"/>
<dbReference type="AlphaFoldDB" id="A0A0E9WL43"/>
<protein>
    <submittedName>
        <fullName evidence="2">Uncharacterized protein</fullName>
    </submittedName>
</protein>
<name>A0A0E9WL43_ANGAN</name>